<dbReference type="Pfam" id="PF01590">
    <property type="entry name" value="GAF"/>
    <property type="match status" value="1"/>
</dbReference>
<organism evidence="3 4">
    <name type="scientific">Acidovorax cavernicola</name>
    <dbReference type="NCBI Taxonomy" id="1675792"/>
    <lineage>
        <taxon>Bacteria</taxon>
        <taxon>Pseudomonadati</taxon>
        <taxon>Pseudomonadota</taxon>
        <taxon>Betaproteobacteria</taxon>
        <taxon>Burkholderiales</taxon>
        <taxon>Comamonadaceae</taxon>
        <taxon>Acidovorax</taxon>
    </lineage>
</organism>
<sequence length="246" mass="25648">VLALWNAPPALLADSAAAQLGVEAITTSVRELRLRADALLAPSSLGGPRAAPVGEGDAARVAALHASGWLDASHTDAIHDMVVHAANAFHVPFAQVSLVDADWVHTPGTLLTAARDGVHDGGLERALSICSYVVHDDHDLQVEDIARDPRFAENPLLQSARLRFYAGVPLRDRQGLVLGSFCIMDTAPRSLAANEFALLHDMARQLQTTLSRGAEVPPPSDAGPTAPAADPLRGPGTGPGTGPAMV</sequence>
<evidence type="ECO:0000256" key="1">
    <source>
        <dbReference type="SAM" id="MobiDB-lite"/>
    </source>
</evidence>
<feature type="compositionally biased region" description="Gly residues" evidence="1">
    <location>
        <begin position="235"/>
        <end position="246"/>
    </location>
</feature>
<dbReference type="Gene3D" id="3.30.450.40">
    <property type="match status" value="1"/>
</dbReference>
<gene>
    <name evidence="3" type="ORF">D3H34_32725</name>
</gene>
<dbReference type="InterPro" id="IPR003018">
    <property type="entry name" value="GAF"/>
</dbReference>
<dbReference type="SMART" id="SM00065">
    <property type="entry name" value="GAF"/>
    <property type="match status" value="1"/>
</dbReference>
<feature type="domain" description="GAF" evidence="2">
    <location>
        <begin position="73"/>
        <end position="217"/>
    </location>
</feature>
<dbReference type="RefSeq" id="WP_147400600.1">
    <property type="nucleotide sequence ID" value="NZ_QXMN01000225.1"/>
</dbReference>
<evidence type="ECO:0000313" key="3">
    <source>
        <dbReference type="EMBL" id="RIX70544.1"/>
    </source>
</evidence>
<dbReference type="Proteomes" id="UP000265619">
    <property type="component" value="Unassembled WGS sequence"/>
</dbReference>
<dbReference type="PANTHER" id="PTHR43102:SF2">
    <property type="entry name" value="GAF DOMAIN-CONTAINING PROTEIN"/>
    <property type="match status" value="1"/>
</dbReference>
<accession>A0A9X8GS07</accession>
<dbReference type="PANTHER" id="PTHR43102">
    <property type="entry name" value="SLR1143 PROTEIN"/>
    <property type="match status" value="1"/>
</dbReference>
<comment type="caution">
    <text evidence="3">The sequence shown here is derived from an EMBL/GenBank/DDBJ whole genome shotgun (WGS) entry which is preliminary data.</text>
</comment>
<evidence type="ECO:0000259" key="2">
    <source>
        <dbReference type="SMART" id="SM00065"/>
    </source>
</evidence>
<feature type="region of interest" description="Disordered" evidence="1">
    <location>
        <begin position="211"/>
        <end position="246"/>
    </location>
</feature>
<keyword evidence="4" id="KW-1185">Reference proteome</keyword>
<protein>
    <submittedName>
        <fullName evidence="3">GAF domain-containing protein</fullName>
    </submittedName>
</protein>
<evidence type="ECO:0000313" key="4">
    <source>
        <dbReference type="Proteomes" id="UP000265619"/>
    </source>
</evidence>
<dbReference type="EMBL" id="QXMN01000225">
    <property type="protein sequence ID" value="RIX70544.1"/>
    <property type="molecule type" value="Genomic_DNA"/>
</dbReference>
<proteinExistence type="predicted"/>
<dbReference type="AlphaFoldDB" id="A0A9X8GS07"/>
<dbReference type="OrthoDB" id="9803824at2"/>
<dbReference type="SUPFAM" id="SSF55781">
    <property type="entry name" value="GAF domain-like"/>
    <property type="match status" value="1"/>
</dbReference>
<name>A0A9X8GS07_9BURK</name>
<dbReference type="InterPro" id="IPR029016">
    <property type="entry name" value="GAF-like_dom_sf"/>
</dbReference>
<reference evidence="3 4" key="1">
    <citation type="submission" date="2018-09" db="EMBL/GenBank/DDBJ databases">
        <title>Acidovorax cavernicola nov. sp. isolated from Gruta de las Maravillas (Aracena, Spain).</title>
        <authorList>
            <person name="Jurado V."/>
            <person name="Gutierrez-Patricio S."/>
            <person name="Gonzalez-Pimentel J.L."/>
            <person name="Miller A.Z."/>
            <person name="Laiz L."/>
            <person name="Saiz-Jimenez C."/>
        </authorList>
    </citation>
    <scope>NUCLEOTIDE SEQUENCE [LARGE SCALE GENOMIC DNA]</scope>
    <source>
        <strain evidence="3 4">1011MAR4D40.2</strain>
    </source>
</reference>
<feature type="non-terminal residue" evidence="3">
    <location>
        <position position="1"/>
    </location>
</feature>